<name>A0A8J9T5H3_PHATR</name>
<accession>A0A8J9T5H3</accession>
<protein>
    <recommendedName>
        <fullName evidence="1">Small ribosomal subunit protein mS35 mitochondrial conserved domain-containing protein</fullName>
    </recommendedName>
</protein>
<reference evidence="2" key="1">
    <citation type="submission" date="2022-02" db="EMBL/GenBank/DDBJ databases">
        <authorList>
            <person name="Giguere J D."/>
        </authorList>
    </citation>
    <scope>NUCLEOTIDE SEQUENCE</scope>
    <source>
        <strain evidence="2">CCAP 1055/1</strain>
    </source>
</reference>
<dbReference type="InterPro" id="IPR019349">
    <property type="entry name" value="Ribosomal_mS35_mit"/>
</dbReference>
<evidence type="ECO:0000259" key="1">
    <source>
        <dbReference type="Pfam" id="PF10213"/>
    </source>
</evidence>
<proteinExistence type="predicted"/>
<dbReference type="Proteomes" id="UP000836788">
    <property type="component" value="Chromosome 6"/>
</dbReference>
<dbReference type="AlphaFoldDB" id="A0A8J9T5H3"/>
<evidence type="ECO:0000313" key="2">
    <source>
        <dbReference type="EMBL" id="CAG9291502.1"/>
    </source>
</evidence>
<organism evidence="2">
    <name type="scientific">Phaeodactylum tricornutum</name>
    <name type="common">Diatom</name>
    <dbReference type="NCBI Taxonomy" id="2850"/>
    <lineage>
        <taxon>Eukaryota</taxon>
        <taxon>Sar</taxon>
        <taxon>Stramenopiles</taxon>
        <taxon>Ochrophyta</taxon>
        <taxon>Bacillariophyta</taxon>
        <taxon>Bacillariophyceae</taxon>
        <taxon>Bacillariophycidae</taxon>
        <taxon>Naviculales</taxon>
        <taxon>Phaeodactylaceae</taxon>
        <taxon>Phaeodactylum</taxon>
    </lineage>
</organism>
<feature type="domain" description="Small ribosomal subunit protein mS35 mitochondrial conserved" evidence="1">
    <location>
        <begin position="96"/>
        <end position="173"/>
    </location>
</feature>
<dbReference type="Pfam" id="PF10213">
    <property type="entry name" value="MRP-S28"/>
    <property type="match status" value="1"/>
</dbReference>
<sequence>MSFRLVARQLSSRLQQHVAAAASIAPSRSTLVRCYASAQSYESPLQDFFNRMEQKGPTTLGSTDLTPPPERYLDCGIPESALRYSTTSYGRLMLVPHVHVNEHKVSVKIHTSKLPLNDLEMNLLHEIVGSRLNFEKEELRISSNQFASRIENKRHLVSMLNRIVFACQRLAKEIGKVEEGAV</sequence>
<dbReference type="EMBL" id="OU594947">
    <property type="protein sequence ID" value="CAG9291502.1"/>
    <property type="molecule type" value="Genomic_DNA"/>
</dbReference>
<gene>
    <name evidence="2" type="ORF">PTTT1_LOCUS47649</name>
</gene>